<comment type="caution">
    <text evidence="1">The sequence shown here is derived from an EMBL/GenBank/DDBJ whole genome shotgun (WGS) entry which is preliminary data.</text>
</comment>
<organism evidence="1 2">
    <name type="scientific">Brumimicrobium salinarum</name>
    <dbReference type="NCBI Taxonomy" id="2058658"/>
    <lineage>
        <taxon>Bacteria</taxon>
        <taxon>Pseudomonadati</taxon>
        <taxon>Bacteroidota</taxon>
        <taxon>Flavobacteriia</taxon>
        <taxon>Flavobacteriales</taxon>
        <taxon>Crocinitomicaceae</taxon>
        <taxon>Brumimicrobium</taxon>
    </lineage>
</organism>
<dbReference type="Proteomes" id="UP000236654">
    <property type="component" value="Unassembled WGS sequence"/>
</dbReference>
<dbReference type="RefSeq" id="WP_101334513.1">
    <property type="nucleotide sequence ID" value="NZ_PJNI01000008.1"/>
</dbReference>
<dbReference type="AlphaFoldDB" id="A0A2I0R2C3"/>
<name>A0A2I0R2C3_9FLAO</name>
<evidence type="ECO:0000313" key="2">
    <source>
        <dbReference type="Proteomes" id="UP000236654"/>
    </source>
</evidence>
<dbReference type="OrthoDB" id="1467855at2"/>
<proteinExistence type="predicted"/>
<sequence>MSEKKSLNDELIVNVSRARPKFKAGSELAKSVNLMDVDSSKNVTEDAEIIKVSMRMSTRTCFEGSKELDD</sequence>
<dbReference type="EMBL" id="PJNI01000008">
    <property type="protein sequence ID" value="PKR80731.1"/>
    <property type="molecule type" value="Genomic_DNA"/>
</dbReference>
<reference evidence="1 2" key="1">
    <citation type="submission" date="2017-12" db="EMBL/GenBank/DDBJ databases">
        <title>The draft genome sequence of Brumimicrobium saltpan LHR20.</title>
        <authorList>
            <person name="Do Z.-J."/>
            <person name="Luo H.-R."/>
        </authorList>
    </citation>
    <scope>NUCLEOTIDE SEQUENCE [LARGE SCALE GENOMIC DNA]</scope>
    <source>
        <strain evidence="1 2">LHR20</strain>
    </source>
</reference>
<evidence type="ECO:0000313" key="1">
    <source>
        <dbReference type="EMBL" id="PKR80731.1"/>
    </source>
</evidence>
<gene>
    <name evidence="1" type="ORF">CW751_08140</name>
</gene>
<keyword evidence="2" id="KW-1185">Reference proteome</keyword>
<protein>
    <submittedName>
        <fullName evidence="1">Uncharacterized protein</fullName>
    </submittedName>
</protein>
<accession>A0A2I0R2C3</accession>